<accession>A0A084Y4N6</accession>
<dbReference type="EMBL" id="JDSS02000010">
    <property type="protein sequence ID" value="KFB69680.1"/>
    <property type="molecule type" value="Genomic_DNA"/>
</dbReference>
<reference evidence="1 2" key="1">
    <citation type="submission" date="2014-07" db="EMBL/GenBank/DDBJ databases">
        <title>Expanding our view of genomic diversity in Candidatus Accumulibacter clades.</title>
        <authorList>
            <person name="Skennerton C.T."/>
            <person name="Barr J.J."/>
            <person name="Slater F.R."/>
            <person name="Bond P.L."/>
            <person name="Tyson G.W."/>
        </authorList>
    </citation>
    <scope>NUCLEOTIDE SEQUENCE [LARGE SCALE GENOMIC DNA]</scope>
    <source>
        <strain evidence="2">SK-01</strain>
    </source>
</reference>
<name>A0A084Y4N6_9PROT</name>
<comment type="caution">
    <text evidence="1">The sequence shown here is derived from an EMBL/GenBank/DDBJ whole genome shotgun (WGS) entry which is preliminary data.</text>
</comment>
<dbReference type="AlphaFoldDB" id="A0A084Y4N6"/>
<dbReference type="Proteomes" id="UP000019812">
    <property type="component" value="Unassembled WGS sequence"/>
</dbReference>
<organism evidence="1 2">
    <name type="scientific">Candidatus Accumulibacter vicinus</name>
    <dbReference type="NCBI Taxonomy" id="2954382"/>
    <lineage>
        <taxon>Bacteria</taxon>
        <taxon>Pseudomonadati</taxon>
        <taxon>Pseudomonadota</taxon>
        <taxon>Betaproteobacteria</taxon>
        <taxon>Candidatus Accumulibacter</taxon>
    </lineage>
</organism>
<gene>
    <name evidence="1" type="ORF">CAPSK01_000625</name>
</gene>
<sequence>MDWVEIVVLLVAVVALPVIAAQVIGFGQETEDDDEYF</sequence>
<evidence type="ECO:0000313" key="2">
    <source>
        <dbReference type="Proteomes" id="UP000019812"/>
    </source>
</evidence>
<protein>
    <submittedName>
        <fullName evidence="1">Uncharacterized protein</fullName>
    </submittedName>
</protein>
<evidence type="ECO:0000313" key="1">
    <source>
        <dbReference type="EMBL" id="KFB69680.1"/>
    </source>
</evidence>
<proteinExistence type="predicted"/>